<reference evidence="1" key="1">
    <citation type="submission" date="2021-01" db="EMBL/GenBank/DDBJ databases">
        <authorList>
            <person name="Corre E."/>
            <person name="Pelletier E."/>
            <person name="Niang G."/>
            <person name="Scheremetjew M."/>
            <person name="Finn R."/>
            <person name="Kale V."/>
            <person name="Holt S."/>
            <person name="Cochrane G."/>
            <person name="Meng A."/>
            <person name="Brown T."/>
            <person name="Cohen L."/>
        </authorList>
    </citation>
    <scope>NUCLEOTIDE SEQUENCE</scope>
    <source>
        <strain evidence="1">SAG4.97</strain>
    </source>
</reference>
<gene>
    <name evidence="1" type="ORF">CGLO1086_LOCUS210</name>
</gene>
<dbReference type="AlphaFoldDB" id="A0A7S2NMU0"/>
<protein>
    <submittedName>
        <fullName evidence="1">Uncharacterized protein</fullName>
    </submittedName>
</protein>
<dbReference type="EMBL" id="HBGX01000453">
    <property type="protein sequence ID" value="CAD9550281.1"/>
    <property type="molecule type" value="Transcribed_RNA"/>
</dbReference>
<evidence type="ECO:0000313" key="1">
    <source>
        <dbReference type="EMBL" id="CAD9550281.1"/>
    </source>
</evidence>
<name>A0A7S2NMU0_9EUKA</name>
<proteinExistence type="predicted"/>
<organism evidence="1">
    <name type="scientific">Cyanoptyche gloeocystis</name>
    <dbReference type="NCBI Taxonomy" id="77922"/>
    <lineage>
        <taxon>Eukaryota</taxon>
        <taxon>Glaucocystophyceae</taxon>
        <taxon>Glaucocystophyceae incertae sedis</taxon>
        <taxon>Cyanoptyche</taxon>
    </lineage>
</organism>
<sequence length="106" mass="11681">MTVCVCFVGLRDGQYRHGTCEGMQRLDSLHLCELPDQVSVAQGKPSKFHSRKKMGFRLAVGRMGCQPAVVQQDKLGKVSLLCFRAARQQSDKYARTKSGASDDTSS</sequence>
<accession>A0A7S2NMU0</accession>